<dbReference type="OrthoDB" id="5329005at2"/>
<dbReference type="EMBL" id="FNTI01000001">
    <property type="protein sequence ID" value="SEC97002.1"/>
    <property type="molecule type" value="Genomic_DNA"/>
</dbReference>
<dbReference type="Gene3D" id="1.20.120.1220">
    <property type="match status" value="1"/>
</dbReference>
<evidence type="ECO:0000313" key="9">
    <source>
        <dbReference type="Proteomes" id="UP000183208"/>
    </source>
</evidence>
<dbReference type="InterPro" id="IPR052218">
    <property type="entry name" value="Preflagellin_Peptidase"/>
</dbReference>
<evidence type="ECO:0000256" key="3">
    <source>
        <dbReference type="ARBA" id="ARBA00022692"/>
    </source>
</evidence>
<organism evidence="8 9">
    <name type="scientific">Bradyrhizobium lablabi</name>
    <dbReference type="NCBI Taxonomy" id="722472"/>
    <lineage>
        <taxon>Bacteria</taxon>
        <taxon>Pseudomonadati</taxon>
        <taxon>Pseudomonadota</taxon>
        <taxon>Alphaproteobacteria</taxon>
        <taxon>Hyphomicrobiales</taxon>
        <taxon>Nitrobacteraceae</taxon>
        <taxon>Bradyrhizobium</taxon>
    </lineage>
</organism>
<dbReference type="Proteomes" id="UP000183208">
    <property type="component" value="Unassembled WGS sequence"/>
</dbReference>
<keyword evidence="2" id="KW-1003">Cell membrane</keyword>
<gene>
    <name evidence="8" type="ORF">SAMN05444171_2716</name>
</gene>
<evidence type="ECO:0000256" key="1">
    <source>
        <dbReference type="ARBA" id="ARBA00004651"/>
    </source>
</evidence>
<feature type="domain" description="Prepilin type IV endopeptidase peptidase" evidence="7">
    <location>
        <begin position="9"/>
        <end position="113"/>
    </location>
</feature>
<keyword evidence="3 6" id="KW-0812">Transmembrane</keyword>
<sequence length="174" mass="18601">MILDIARLMLFPALMAFAAASDLFTMTISNRVSLALVGGFLVLAVLGGMGLHDMLLHIGAGATVLVAAFGCFAMGWVGGGDAKVAAGVALWFGFDHLLNYLVYASLFGGALTILLLQFRQWPLPYPLAGQAWLNRLHDKQSGIPYGIALAIGALMVYPETEWIKAVDLTHLAMH</sequence>
<feature type="transmembrane region" description="Helical" evidence="6">
    <location>
        <begin position="30"/>
        <end position="48"/>
    </location>
</feature>
<comment type="subcellular location">
    <subcellularLocation>
        <location evidence="1">Cell membrane</location>
        <topology evidence="1">Multi-pass membrane protein</topology>
    </subcellularLocation>
</comment>
<feature type="transmembrane region" description="Helical" evidence="6">
    <location>
        <begin position="55"/>
        <end position="77"/>
    </location>
</feature>
<keyword evidence="4 6" id="KW-1133">Transmembrane helix</keyword>
<dbReference type="GO" id="GO:0004190">
    <property type="term" value="F:aspartic-type endopeptidase activity"/>
    <property type="evidence" value="ECO:0007669"/>
    <property type="project" value="InterPro"/>
</dbReference>
<dbReference type="GO" id="GO:0005886">
    <property type="term" value="C:plasma membrane"/>
    <property type="evidence" value="ECO:0007669"/>
    <property type="project" value="UniProtKB-SubCell"/>
</dbReference>
<keyword evidence="5 6" id="KW-0472">Membrane</keyword>
<accession>A0A1M6XDV9</accession>
<evidence type="ECO:0000256" key="6">
    <source>
        <dbReference type="SAM" id="Phobius"/>
    </source>
</evidence>
<feature type="transmembrane region" description="Helical" evidence="6">
    <location>
        <begin position="97"/>
        <end position="116"/>
    </location>
</feature>
<evidence type="ECO:0000256" key="2">
    <source>
        <dbReference type="ARBA" id="ARBA00022475"/>
    </source>
</evidence>
<evidence type="ECO:0000256" key="5">
    <source>
        <dbReference type="ARBA" id="ARBA00023136"/>
    </source>
</evidence>
<evidence type="ECO:0000313" key="8">
    <source>
        <dbReference type="EMBL" id="SEC97002.1"/>
    </source>
</evidence>
<proteinExistence type="predicted"/>
<protein>
    <submittedName>
        <fullName evidence="8">Prepilin peptidase CpaA</fullName>
    </submittedName>
</protein>
<name>A0A1M6XDV9_9BRAD</name>
<evidence type="ECO:0000256" key="4">
    <source>
        <dbReference type="ARBA" id="ARBA00022989"/>
    </source>
</evidence>
<dbReference type="RefSeq" id="WP_074819703.1">
    <property type="nucleotide sequence ID" value="NZ_FNTI01000001.1"/>
</dbReference>
<dbReference type="PANTHER" id="PTHR36506">
    <property type="entry name" value="PREFLAGELLIN PEPTIDASE"/>
    <property type="match status" value="1"/>
</dbReference>
<dbReference type="PANTHER" id="PTHR36506:SF1">
    <property type="entry name" value="PREFLAGELLIN PEPTIDASE"/>
    <property type="match status" value="1"/>
</dbReference>
<dbReference type="AlphaFoldDB" id="A0A1M6XDV9"/>
<reference evidence="8 9" key="1">
    <citation type="submission" date="2016-10" db="EMBL/GenBank/DDBJ databases">
        <authorList>
            <person name="de Groot N.N."/>
        </authorList>
    </citation>
    <scope>NUCLEOTIDE SEQUENCE [LARGE SCALE GENOMIC DNA]</scope>
    <source>
        <strain evidence="8 9">GAS522</strain>
    </source>
</reference>
<dbReference type="Pfam" id="PF01478">
    <property type="entry name" value="Peptidase_A24"/>
    <property type="match status" value="1"/>
</dbReference>
<dbReference type="InterPro" id="IPR000045">
    <property type="entry name" value="Prepilin_IV_endopep_pep"/>
</dbReference>
<evidence type="ECO:0000259" key="7">
    <source>
        <dbReference type="Pfam" id="PF01478"/>
    </source>
</evidence>